<dbReference type="Gene3D" id="3.10.560.10">
    <property type="entry name" value="Outer membrane lipoprotein wza domain like"/>
    <property type="match status" value="1"/>
</dbReference>
<dbReference type="EMBL" id="LIZT01000063">
    <property type="protein sequence ID" value="KPJ49334.1"/>
    <property type="molecule type" value="Genomic_DNA"/>
</dbReference>
<accession>A0A0S7WGS4</accession>
<keyword evidence="1" id="KW-0732">Signal</keyword>
<reference evidence="4 5" key="1">
    <citation type="journal article" date="2015" name="Microbiome">
        <title>Genomic resolution of linkages in carbon, nitrogen, and sulfur cycling among widespread estuary sediment bacteria.</title>
        <authorList>
            <person name="Baker B.J."/>
            <person name="Lazar C.S."/>
            <person name="Teske A.P."/>
            <person name="Dick G.J."/>
        </authorList>
    </citation>
    <scope>NUCLEOTIDE SEQUENCE [LARGE SCALE GENOMIC DNA]</scope>
    <source>
        <strain evidence="4">DG_26</strain>
    </source>
</reference>
<evidence type="ECO:0000313" key="5">
    <source>
        <dbReference type="Proteomes" id="UP000051124"/>
    </source>
</evidence>
<dbReference type="Pfam" id="PF02563">
    <property type="entry name" value="Poly_export"/>
    <property type="match status" value="1"/>
</dbReference>
<keyword evidence="2" id="KW-0472">Membrane</keyword>
<evidence type="ECO:0000259" key="3">
    <source>
        <dbReference type="Pfam" id="PF02563"/>
    </source>
</evidence>
<dbReference type="PANTHER" id="PTHR33619">
    <property type="entry name" value="POLYSACCHARIDE EXPORT PROTEIN GFCE-RELATED"/>
    <property type="match status" value="1"/>
</dbReference>
<name>A0A0S7WGS4_UNCT6</name>
<evidence type="ECO:0000256" key="2">
    <source>
        <dbReference type="SAM" id="Phobius"/>
    </source>
</evidence>
<protein>
    <recommendedName>
        <fullName evidence="3">Polysaccharide export protein N-terminal domain-containing protein</fullName>
    </recommendedName>
</protein>
<proteinExistence type="predicted"/>
<organism evidence="4 5">
    <name type="scientific">candidate division TA06 bacterium DG_26</name>
    <dbReference type="NCBI Taxonomy" id="1703771"/>
    <lineage>
        <taxon>Bacteria</taxon>
        <taxon>Bacteria division TA06</taxon>
    </lineage>
</organism>
<evidence type="ECO:0000256" key="1">
    <source>
        <dbReference type="ARBA" id="ARBA00022729"/>
    </source>
</evidence>
<evidence type="ECO:0000313" key="4">
    <source>
        <dbReference type="EMBL" id="KPJ49334.1"/>
    </source>
</evidence>
<keyword evidence="2" id="KW-1133">Transmembrane helix</keyword>
<dbReference type="PANTHER" id="PTHR33619:SF3">
    <property type="entry name" value="POLYSACCHARIDE EXPORT PROTEIN GFCE-RELATED"/>
    <property type="match status" value="1"/>
</dbReference>
<keyword evidence="2" id="KW-0812">Transmembrane</keyword>
<dbReference type="InterPro" id="IPR003715">
    <property type="entry name" value="Poly_export_N"/>
</dbReference>
<feature type="transmembrane region" description="Helical" evidence="2">
    <location>
        <begin position="20"/>
        <end position="38"/>
    </location>
</feature>
<feature type="domain" description="Polysaccharide export protein N-terminal" evidence="3">
    <location>
        <begin position="49"/>
        <end position="133"/>
    </location>
</feature>
<dbReference type="AlphaFoldDB" id="A0A0S7WGS4"/>
<dbReference type="InterPro" id="IPR049712">
    <property type="entry name" value="Poly_export"/>
</dbReference>
<sequence>MAFSNLQIQALWCGTHRVRFASIGLAVFSILLLCSGGLCGDVKPLVLSDDYILQSGDKVIVALSGAVHFAYETAVTPEGKVFIQIPAQQVMGEEVHFEVIDEVVAGGLTLTQAEEVIGESFSRYFKNVRVRLSLYEMRTFVVFVGGEVLAPGVYEATPLSRVSQVLDLAELKGDASRSNIELHRGDESIAVDLYEFQAEGNLEGNPLLSDGDVVFVPKMGASVVVKGAVYGTGVHSLIRVSELTAEQTRASEGTYELLPGERVSER</sequence>
<dbReference type="GO" id="GO:0015159">
    <property type="term" value="F:polysaccharide transmembrane transporter activity"/>
    <property type="evidence" value="ECO:0007669"/>
    <property type="project" value="InterPro"/>
</dbReference>
<gene>
    <name evidence="4" type="ORF">AMJ40_05725</name>
</gene>
<comment type="caution">
    <text evidence="4">The sequence shown here is derived from an EMBL/GenBank/DDBJ whole genome shotgun (WGS) entry which is preliminary data.</text>
</comment>
<dbReference type="Proteomes" id="UP000051124">
    <property type="component" value="Unassembled WGS sequence"/>
</dbReference>